<proteinExistence type="predicted"/>
<dbReference type="AlphaFoldDB" id="Q07TJ4"/>
<reference evidence="1" key="1">
    <citation type="submission" date="2006-09" db="EMBL/GenBank/DDBJ databases">
        <title>Complete sequence of Rhodopseudomonas palustris BisA53.</title>
        <authorList>
            <consortium name="US DOE Joint Genome Institute"/>
            <person name="Copeland A."/>
            <person name="Lucas S."/>
            <person name="Lapidus A."/>
            <person name="Barry K."/>
            <person name="Detter J.C."/>
            <person name="Glavina del Rio T."/>
            <person name="Hammon N."/>
            <person name="Israni S."/>
            <person name="Dalin E."/>
            <person name="Tice H."/>
            <person name="Pitluck S."/>
            <person name="Chain P."/>
            <person name="Malfatti S."/>
            <person name="Shin M."/>
            <person name="Vergez L."/>
            <person name="Schmutz J."/>
            <person name="Larimer F."/>
            <person name="Land M."/>
            <person name="Hauser L."/>
            <person name="Pelletier D.A."/>
            <person name="Kyrpides N."/>
            <person name="Kim E."/>
            <person name="Harwood C.S."/>
            <person name="Oda Y."/>
            <person name="Richardson P."/>
        </authorList>
    </citation>
    <scope>NUCLEOTIDE SEQUENCE [LARGE SCALE GENOMIC DNA]</scope>
    <source>
        <strain evidence="1">BisA53</strain>
    </source>
</reference>
<organism evidence="1">
    <name type="scientific">Rhodopseudomonas palustris (strain BisA53)</name>
    <dbReference type="NCBI Taxonomy" id="316055"/>
    <lineage>
        <taxon>Bacteria</taxon>
        <taxon>Pseudomonadati</taxon>
        <taxon>Pseudomonadota</taxon>
        <taxon>Alphaproteobacteria</taxon>
        <taxon>Hyphomicrobiales</taxon>
        <taxon>Nitrobacteraceae</taxon>
        <taxon>Rhodopseudomonas</taxon>
    </lineage>
</organism>
<dbReference type="KEGG" id="rpe:RPE_0784"/>
<dbReference type="HOGENOM" id="CLU_2525346_0_0_5"/>
<accession>Q07TJ4</accession>
<name>Q07TJ4_RHOP5</name>
<dbReference type="EMBL" id="CP000463">
    <property type="protein sequence ID" value="ABJ04740.1"/>
    <property type="molecule type" value="Genomic_DNA"/>
</dbReference>
<evidence type="ECO:0000313" key="1">
    <source>
        <dbReference type="EMBL" id="ABJ04740.1"/>
    </source>
</evidence>
<protein>
    <submittedName>
        <fullName evidence="1">Uncharacterized protein</fullName>
    </submittedName>
</protein>
<sequence length="84" mass="8987">MRQSIALVAPSANFSESVVSGYRISSRRRAIGCSVMHLRGAMSERRALIAAVAMKRNRTETLRRAIARSDANGAMAAVGNVSVP</sequence>
<gene>
    <name evidence="1" type="ordered locus">RPE_0784</name>
</gene>